<dbReference type="Gene3D" id="1.20.1440.120">
    <property type="entry name" value="Recombination protein O, C-terminal domain"/>
    <property type="match status" value="1"/>
</dbReference>
<organism evidence="1 2">
    <name type="scientific">Treponema pedis</name>
    <dbReference type="NCBI Taxonomy" id="409322"/>
    <lineage>
        <taxon>Bacteria</taxon>
        <taxon>Pseudomonadati</taxon>
        <taxon>Spirochaetota</taxon>
        <taxon>Spirochaetia</taxon>
        <taxon>Spirochaetales</taxon>
        <taxon>Treponemataceae</taxon>
        <taxon>Treponema</taxon>
    </lineage>
</organism>
<dbReference type="Pfam" id="PF02565">
    <property type="entry name" value="RecO_C"/>
    <property type="match status" value="1"/>
</dbReference>
<sequence>MSCRSWSSEALILSVKDFGEGHRNAVLLLPGEEHCSRILEAAVFGGPKSKMRGLVVPYQSGTVWLYSNPIKNSNKITDFKVTEYRIGLRDNLTRLWCAAFASELAVKLKGNIDWEILNFFLTGIASSNETECRTALLRFLWRVIIFSGVAPEVETCNRCGLHLSGKIENLSFVKNNENEEVLFYIPNEDACVCKNCLQKGEPNFKLSSESLLYLFAVKNLIPKISRTLNISEKTYSELKHFLFYLIKSQTEGTFRTLESGDFLF</sequence>
<dbReference type="InterPro" id="IPR037278">
    <property type="entry name" value="ARFGAP/RecO"/>
</dbReference>
<dbReference type="Proteomes" id="UP000593915">
    <property type="component" value="Chromosome"/>
</dbReference>
<dbReference type="GO" id="GO:0006281">
    <property type="term" value="P:DNA repair"/>
    <property type="evidence" value="ECO:0007669"/>
    <property type="project" value="InterPro"/>
</dbReference>
<dbReference type="AlphaFoldDB" id="A0A7S6WRK7"/>
<evidence type="ECO:0000313" key="2">
    <source>
        <dbReference type="Proteomes" id="UP000593915"/>
    </source>
</evidence>
<dbReference type="InterPro" id="IPR003717">
    <property type="entry name" value="RecO"/>
</dbReference>
<evidence type="ECO:0000313" key="1">
    <source>
        <dbReference type="EMBL" id="QOW61502.1"/>
    </source>
</evidence>
<accession>A0A7S6WRK7</accession>
<name>A0A7S6WRK7_9SPIR</name>
<dbReference type="RefSeq" id="WP_194076998.1">
    <property type="nucleotide sequence ID" value="NZ_CP061839.1"/>
</dbReference>
<gene>
    <name evidence="1" type="ORF">IFE08_03705</name>
</gene>
<dbReference type="GO" id="GO:0006310">
    <property type="term" value="P:DNA recombination"/>
    <property type="evidence" value="ECO:0007669"/>
    <property type="project" value="InterPro"/>
</dbReference>
<dbReference type="InterPro" id="IPR042242">
    <property type="entry name" value="RecO_C"/>
</dbReference>
<proteinExistence type="predicted"/>
<protein>
    <submittedName>
        <fullName evidence="1">DNA repair protein RecO C-terminal domain-containing protein</fullName>
    </submittedName>
</protein>
<dbReference type="EMBL" id="CP061839">
    <property type="protein sequence ID" value="QOW61502.1"/>
    <property type="molecule type" value="Genomic_DNA"/>
</dbReference>
<dbReference type="SUPFAM" id="SSF57863">
    <property type="entry name" value="ArfGap/RecO-like zinc finger"/>
    <property type="match status" value="1"/>
</dbReference>
<reference evidence="1 2" key="1">
    <citation type="submission" date="2020-09" db="EMBL/GenBank/DDBJ databases">
        <title>Characterization of Treponema spp. from bovine digital dermatitis in Korea.</title>
        <authorList>
            <person name="Espiritu H.M."/>
            <person name="Cho Y.I."/>
            <person name="Mamuad L."/>
        </authorList>
    </citation>
    <scope>NUCLEOTIDE SEQUENCE [LARGE SCALE GENOMIC DNA]</scope>
    <source>
        <strain evidence="1 2">KS1</strain>
    </source>
</reference>